<evidence type="ECO:0000313" key="1">
    <source>
        <dbReference type="EMBL" id="RDW26908.1"/>
    </source>
</evidence>
<protein>
    <recommendedName>
        <fullName evidence="3">Cyclin N-terminal domain-containing protein</fullName>
    </recommendedName>
</protein>
<evidence type="ECO:0000313" key="2">
    <source>
        <dbReference type="Proteomes" id="UP000256601"/>
    </source>
</evidence>
<dbReference type="InterPro" id="IPR036915">
    <property type="entry name" value="Cyclin-like_sf"/>
</dbReference>
<dbReference type="VEuPathDB" id="FungiDB:YALI0_C02233g"/>
<dbReference type="SUPFAM" id="SSF47954">
    <property type="entry name" value="Cyclin-like"/>
    <property type="match status" value="1"/>
</dbReference>
<dbReference type="Proteomes" id="UP000256601">
    <property type="component" value="Unassembled WGS sequence"/>
</dbReference>
<name>A0A371C9B5_YARLL</name>
<accession>A0A371C9B5</accession>
<evidence type="ECO:0008006" key="3">
    <source>
        <dbReference type="Google" id="ProtNLM"/>
    </source>
</evidence>
<dbReference type="VEuPathDB" id="FungiDB:YALI1_C03036g"/>
<dbReference type="AlphaFoldDB" id="A0A371C9B5"/>
<reference evidence="1 2" key="1">
    <citation type="submission" date="2018-07" db="EMBL/GenBank/DDBJ databases">
        <title>Draft Genome Assemblies for Five Robust Yarrowia lipolytica Strains Exhibiting High Lipid Production and Pentose Sugar Utilization and Sugar Alcohol Secretion from Undetoxified Lignocellulosic Biomass Hydrolysates.</title>
        <authorList>
            <consortium name="DOE Joint Genome Institute"/>
            <person name="Walker C."/>
            <person name="Ryu S."/>
            <person name="Na H."/>
            <person name="Zane M."/>
            <person name="LaButti K."/>
            <person name="Lipzen A."/>
            <person name="Haridas S."/>
            <person name="Barry K."/>
            <person name="Grigoriev I.V."/>
            <person name="Quarterman J."/>
            <person name="Slininger P."/>
            <person name="Dien B."/>
            <person name="Trinh C.T."/>
        </authorList>
    </citation>
    <scope>NUCLEOTIDE SEQUENCE [LARGE SCALE GENOMIC DNA]</scope>
    <source>
        <strain evidence="1 2">YB392</strain>
    </source>
</reference>
<sequence>MNNMSNISNLPTPDSCSVEVTQTSTRSFFEEMDCHVTKKAMLDFSPESTFILTPESECNYTYDSKTAADGDSGARDSSRDLQATELTARDLISSLPTSLPPISVSMLTRLLTVLRLPVTCRLLSSTILDSLSRDFYRHWIRSIPMDAAIHPELVVIATLSVAMKFAEDEFYSPKLFVDCLNCELQSVLDPSYVFPTVKEMVDLELRILKDLDYNVAQLMGELVN</sequence>
<dbReference type="EMBL" id="KZ858971">
    <property type="protein sequence ID" value="RDW26908.1"/>
    <property type="molecule type" value="Genomic_DNA"/>
</dbReference>
<gene>
    <name evidence="1" type="ORF">B0I71DRAFT_130036</name>
</gene>
<organism evidence="1 2">
    <name type="scientific">Yarrowia lipolytica</name>
    <name type="common">Candida lipolytica</name>
    <dbReference type="NCBI Taxonomy" id="4952"/>
    <lineage>
        <taxon>Eukaryota</taxon>
        <taxon>Fungi</taxon>
        <taxon>Dikarya</taxon>
        <taxon>Ascomycota</taxon>
        <taxon>Saccharomycotina</taxon>
        <taxon>Dipodascomycetes</taxon>
        <taxon>Dipodascales</taxon>
        <taxon>Dipodascales incertae sedis</taxon>
        <taxon>Yarrowia</taxon>
    </lineage>
</organism>
<proteinExistence type="predicted"/>